<comment type="caution">
    <text evidence="1">The sequence shown here is derived from an EMBL/GenBank/DDBJ whole genome shotgun (WGS) entry which is preliminary data.</text>
</comment>
<dbReference type="InterPro" id="IPR007813">
    <property type="entry name" value="PilN"/>
</dbReference>
<organism evidence="1 2">
    <name type="scientific">Pseudocitrobacter vendiensis</name>
    <dbReference type="NCBI Taxonomy" id="2488306"/>
    <lineage>
        <taxon>Bacteria</taxon>
        <taxon>Pseudomonadati</taxon>
        <taxon>Pseudomonadota</taxon>
        <taxon>Gammaproteobacteria</taxon>
        <taxon>Enterobacterales</taxon>
        <taxon>Enterobacteriaceae</taxon>
        <taxon>Pseudocitrobacter</taxon>
    </lineage>
</organism>
<accession>A0ABN8TGR5</accession>
<dbReference type="Proteomes" id="UP001152651">
    <property type="component" value="Unassembled WGS sequence"/>
</dbReference>
<name>A0ABN8TGR5_9ENTR</name>
<evidence type="ECO:0000313" key="1">
    <source>
        <dbReference type="EMBL" id="CAH6661663.1"/>
    </source>
</evidence>
<dbReference type="Pfam" id="PF05137">
    <property type="entry name" value="PilN"/>
    <property type="match status" value="1"/>
</dbReference>
<proteinExistence type="predicted"/>
<dbReference type="PANTHER" id="PTHR40278:SF1">
    <property type="entry name" value="DNA UTILIZATION PROTEIN HOFN"/>
    <property type="match status" value="1"/>
</dbReference>
<evidence type="ECO:0000313" key="2">
    <source>
        <dbReference type="Proteomes" id="UP001152651"/>
    </source>
</evidence>
<dbReference type="PANTHER" id="PTHR40278">
    <property type="entry name" value="DNA UTILIZATION PROTEIN HOFN"/>
    <property type="match status" value="1"/>
</dbReference>
<keyword evidence="2" id="KW-1185">Reference proteome</keyword>
<dbReference type="EMBL" id="CALSBS010000026">
    <property type="protein sequence ID" value="CAH6661663.1"/>
    <property type="molecule type" value="Genomic_DNA"/>
</dbReference>
<dbReference type="InterPro" id="IPR052534">
    <property type="entry name" value="Extracell_DNA_Util/SecSys_Comp"/>
</dbReference>
<gene>
    <name evidence="1" type="ORF">FBBNIHIM_21350</name>
</gene>
<dbReference type="RefSeq" id="WP_253898981.1">
    <property type="nucleotide sequence ID" value="NZ_CALSBS010000026.1"/>
</dbReference>
<sequence length="178" mass="20421">MSASVNFLPWRQSRQRKRLRLACLIVSGVMLALLVAGVSRQVKSRLQEALLVCRIDAERQLIRALTQREEHFRQQLEERALLQRQQATRQQMFAWQARLVALAEQLPAQAWLTGLSYQNDVLSLSGVLARFSALHALDEQMQRIDGFGPAVAGKMARDKDGRWLFHYQMKRRVADVAP</sequence>
<protein>
    <submittedName>
        <fullName evidence="1">Pilus assembly protein PilN</fullName>
    </submittedName>
</protein>
<reference evidence="1" key="1">
    <citation type="submission" date="2022-05" db="EMBL/GenBank/DDBJ databases">
        <authorList>
            <person name="Blom J."/>
        </authorList>
    </citation>
    <scope>NUCLEOTIDE SEQUENCE</scope>
    <source>
        <strain evidence="1">Type strain: CPO20170097</strain>
    </source>
</reference>